<gene>
    <name evidence="2" type="ORF">GCM10017044_18650</name>
</gene>
<reference evidence="2" key="2">
    <citation type="submission" date="2020-09" db="EMBL/GenBank/DDBJ databases">
        <authorList>
            <person name="Sun Q."/>
            <person name="Kim S."/>
        </authorList>
    </citation>
    <scope>NUCLEOTIDE SEQUENCE</scope>
    <source>
        <strain evidence="2">KCTC 42590</strain>
    </source>
</reference>
<dbReference type="EMBL" id="BNCI01000002">
    <property type="protein sequence ID" value="GHF24299.1"/>
    <property type="molecule type" value="Genomic_DNA"/>
</dbReference>
<reference evidence="2" key="1">
    <citation type="journal article" date="2014" name="Int. J. Syst. Evol. Microbiol.">
        <title>Complete genome sequence of Corynebacterium casei LMG S-19264T (=DSM 44701T), isolated from a smear-ripened cheese.</title>
        <authorList>
            <consortium name="US DOE Joint Genome Institute (JGI-PGF)"/>
            <person name="Walter F."/>
            <person name="Albersmeier A."/>
            <person name="Kalinowski J."/>
            <person name="Ruckert C."/>
        </authorList>
    </citation>
    <scope>NUCLEOTIDE SEQUENCE</scope>
    <source>
        <strain evidence="2">KCTC 42590</strain>
    </source>
</reference>
<dbReference type="NCBIfam" id="TIGR02001">
    <property type="entry name" value="gcw_chp"/>
    <property type="match status" value="1"/>
</dbReference>
<dbReference type="AlphaFoldDB" id="A0A919E8A3"/>
<dbReference type="Pfam" id="PF09694">
    <property type="entry name" value="Gcw_chp"/>
    <property type="match status" value="1"/>
</dbReference>
<feature type="signal peptide" evidence="1">
    <location>
        <begin position="1"/>
        <end position="24"/>
    </location>
</feature>
<organism evidence="2 3">
    <name type="scientific">Kordiimonas sediminis</name>
    <dbReference type="NCBI Taxonomy" id="1735581"/>
    <lineage>
        <taxon>Bacteria</taxon>
        <taxon>Pseudomonadati</taxon>
        <taxon>Pseudomonadota</taxon>
        <taxon>Alphaproteobacteria</taxon>
        <taxon>Kordiimonadales</taxon>
        <taxon>Kordiimonadaceae</taxon>
        <taxon>Kordiimonas</taxon>
    </lineage>
</organism>
<proteinExistence type="predicted"/>
<dbReference type="RefSeq" id="WP_191252262.1">
    <property type="nucleotide sequence ID" value="NZ_BNCI01000002.1"/>
</dbReference>
<name>A0A919E8A3_9PROT</name>
<evidence type="ECO:0000256" key="1">
    <source>
        <dbReference type="SAM" id="SignalP"/>
    </source>
</evidence>
<dbReference type="InterPro" id="IPR010239">
    <property type="entry name" value="CHP02001"/>
</dbReference>
<evidence type="ECO:0000313" key="3">
    <source>
        <dbReference type="Proteomes" id="UP000630923"/>
    </source>
</evidence>
<keyword evidence="1" id="KW-0732">Signal</keyword>
<protein>
    <submittedName>
        <fullName evidence="2">TIGR02001 family outer membrane protein</fullName>
    </submittedName>
</protein>
<accession>A0A919E8A3</accession>
<keyword evidence="3" id="KW-1185">Reference proteome</keyword>
<feature type="chain" id="PRO_5037273826" evidence="1">
    <location>
        <begin position="25"/>
        <end position="229"/>
    </location>
</feature>
<evidence type="ECO:0000313" key="2">
    <source>
        <dbReference type="EMBL" id="GHF24299.1"/>
    </source>
</evidence>
<dbReference type="Proteomes" id="UP000630923">
    <property type="component" value="Unassembled WGS sequence"/>
</dbReference>
<comment type="caution">
    <text evidence="2">The sequence shown here is derived from an EMBL/GenBank/DDBJ whole genome shotgun (WGS) entry which is preliminary data.</text>
</comment>
<sequence>MKYFGLVMSGFMTAAYLCPQAVHAAEIGDLSVSGELTLVNDYRFRGVSLSDKDPALQAALSLEHGSGFYVSAWGSTVDDIAGADVEIDIITGYSHDLGEGRTVDVGLIWYTYPGGNDVNYWEAFSTYAMPLGQGAASVGVNYVWSQENSGNRDNIYVWMGAEHLLGSSPFTLDGYVAFEDGAFAHDKLEWTVGISTEWQGIGLRLGYLDTDQNFREADATVMFSVGVAF</sequence>